<evidence type="ECO:0000313" key="3">
    <source>
        <dbReference type="Proteomes" id="UP000321393"/>
    </source>
</evidence>
<dbReference type="Proteomes" id="UP000321393">
    <property type="component" value="Unassembled WGS sequence"/>
</dbReference>
<feature type="region of interest" description="Disordered" evidence="1">
    <location>
        <begin position="132"/>
        <end position="226"/>
    </location>
</feature>
<evidence type="ECO:0000313" key="2">
    <source>
        <dbReference type="EMBL" id="KAA0050478.1"/>
    </source>
</evidence>
<dbReference type="AlphaFoldDB" id="A0A5A7U5D2"/>
<proteinExistence type="predicted"/>
<accession>A0A5A7U5D2</accession>
<gene>
    <name evidence="2" type="ORF">E6C27_scaffold175G00920</name>
</gene>
<reference evidence="2 3" key="1">
    <citation type="submission" date="2019-08" db="EMBL/GenBank/DDBJ databases">
        <title>Draft genome sequences of two oriental melons (Cucumis melo L. var makuwa).</title>
        <authorList>
            <person name="Kwon S.-Y."/>
        </authorList>
    </citation>
    <scope>NUCLEOTIDE SEQUENCE [LARGE SCALE GENOMIC DNA]</scope>
    <source>
        <strain evidence="3">cv. SW 3</strain>
        <tissue evidence="2">Leaf</tissue>
    </source>
</reference>
<evidence type="ECO:0000256" key="1">
    <source>
        <dbReference type="SAM" id="MobiDB-lite"/>
    </source>
</evidence>
<organism evidence="2 3">
    <name type="scientific">Cucumis melo var. makuwa</name>
    <name type="common">Oriental melon</name>
    <dbReference type="NCBI Taxonomy" id="1194695"/>
    <lineage>
        <taxon>Eukaryota</taxon>
        <taxon>Viridiplantae</taxon>
        <taxon>Streptophyta</taxon>
        <taxon>Embryophyta</taxon>
        <taxon>Tracheophyta</taxon>
        <taxon>Spermatophyta</taxon>
        <taxon>Magnoliopsida</taxon>
        <taxon>eudicotyledons</taxon>
        <taxon>Gunneridae</taxon>
        <taxon>Pentapetalae</taxon>
        <taxon>rosids</taxon>
        <taxon>fabids</taxon>
        <taxon>Cucurbitales</taxon>
        <taxon>Cucurbitaceae</taxon>
        <taxon>Benincaseae</taxon>
        <taxon>Cucumis</taxon>
    </lineage>
</organism>
<feature type="compositionally biased region" description="Low complexity" evidence="1">
    <location>
        <begin position="132"/>
        <end position="141"/>
    </location>
</feature>
<feature type="compositionally biased region" description="Polar residues" evidence="1">
    <location>
        <begin position="102"/>
        <end position="116"/>
    </location>
</feature>
<sequence>METYKLPSEKAHANIPSGSTKSIHEEIVSGNVMKDAETAPTVSEAHLSDMDSDDLDDVPLARLVKKVTASDVVPEKSADRVLFDHTQESSSSEGVFVPTPDLHQTSSVEPGPSLYSSPIQSPILDIVAPSDSHAALSAASSVPEGGTEARSEETPFDNVDGVETVALGDHNDEVSVADTVDSSAQQETLPVPTEPKPSKKKGQQIRRNITTKDGRKKIPLNIPCPN</sequence>
<dbReference type="EMBL" id="SSTE01011829">
    <property type="protein sequence ID" value="KAA0050478.1"/>
    <property type="molecule type" value="Genomic_DNA"/>
</dbReference>
<name>A0A5A7U5D2_CUCMM</name>
<comment type="caution">
    <text evidence="2">The sequence shown here is derived from an EMBL/GenBank/DDBJ whole genome shotgun (WGS) entry which is preliminary data.</text>
</comment>
<protein>
    <submittedName>
        <fullName evidence="2">Mitochondrial protein</fullName>
    </submittedName>
</protein>
<feature type="region of interest" description="Disordered" evidence="1">
    <location>
        <begin position="1"/>
        <end position="23"/>
    </location>
</feature>
<feature type="region of interest" description="Disordered" evidence="1">
    <location>
        <begin position="84"/>
        <end position="116"/>
    </location>
</feature>